<sequence length="236" mass="26781">MHLHIVSINIHRDFTRCSSQPLSETYIQHGTEYKVTETYSMGRLFMTHGQVAQRPDVNRISECIALNLLKEFREARNRPKDNKGKTFPIAQAIVMMYSHIKQLLEDCRELLDKTNLVLVTINNSTVSSWLHDRQKRTDRDTLLQGVELPQHIGLAKEPLPKPREHPSGPVEHGHVPIEFQEPENLEGEAVIRQRKYARTGTAVSSNAHTGTELGDTSPYGTDYSPAAQNIFFCPEA</sequence>
<dbReference type="Proteomes" id="UP001059041">
    <property type="component" value="Linkage Group LG12"/>
</dbReference>
<proteinExistence type="predicted"/>
<dbReference type="AlphaFoldDB" id="A0A9W7TSK5"/>
<organism evidence="2 3">
    <name type="scientific">Triplophysa rosa</name>
    <name type="common">Cave loach</name>
    <dbReference type="NCBI Taxonomy" id="992332"/>
    <lineage>
        <taxon>Eukaryota</taxon>
        <taxon>Metazoa</taxon>
        <taxon>Chordata</taxon>
        <taxon>Craniata</taxon>
        <taxon>Vertebrata</taxon>
        <taxon>Euteleostomi</taxon>
        <taxon>Actinopterygii</taxon>
        <taxon>Neopterygii</taxon>
        <taxon>Teleostei</taxon>
        <taxon>Ostariophysi</taxon>
        <taxon>Cypriniformes</taxon>
        <taxon>Nemacheilidae</taxon>
        <taxon>Triplophysa</taxon>
    </lineage>
</organism>
<comment type="caution">
    <text evidence="2">The sequence shown here is derived from an EMBL/GenBank/DDBJ whole genome shotgun (WGS) entry which is preliminary data.</text>
</comment>
<protein>
    <submittedName>
        <fullName evidence="2">Uncharacterized protein</fullName>
    </submittedName>
</protein>
<accession>A0A9W7TSK5</accession>
<evidence type="ECO:0000313" key="2">
    <source>
        <dbReference type="EMBL" id="KAI7802109.1"/>
    </source>
</evidence>
<gene>
    <name evidence="2" type="ORF">IRJ41_000410</name>
</gene>
<dbReference type="EMBL" id="JAFHDT010000012">
    <property type="protein sequence ID" value="KAI7802109.1"/>
    <property type="molecule type" value="Genomic_DNA"/>
</dbReference>
<evidence type="ECO:0000256" key="1">
    <source>
        <dbReference type="SAM" id="MobiDB-lite"/>
    </source>
</evidence>
<name>A0A9W7TSK5_TRIRA</name>
<feature type="region of interest" description="Disordered" evidence="1">
    <location>
        <begin position="199"/>
        <end position="220"/>
    </location>
</feature>
<evidence type="ECO:0000313" key="3">
    <source>
        <dbReference type="Proteomes" id="UP001059041"/>
    </source>
</evidence>
<reference evidence="2" key="1">
    <citation type="submission" date="2021-02" db="EMBL/GenBank/DDBJ databases">
        <title>Comparative genomics reveals that relaxation of natural selection precedes convergent phenotypic evolution of cavefish.</title>
        <authorList>
            <person name="Peng Z."/>
        </authorList>
    </citation>
    <scope>NUCLEOTIDE SEQUENCE</scope>
    <source>
        <tissue evidence="2">Muscle</tissue>
    </source>
</reference>
<keyword evidence="3" id="KW-1185">Reference proteome</keyword>